<dbReference type="Pfam" id="PF00158">
    <property type="entry name" value="Sigma54_activat"/>
    <property type="match status" value="1"/>
</dbReference>
<dbReference type="Gene3D" id="1.10.10.60">
    <property type="entry name" value="Homeodomain-like"/>
    <property type="match status" value="1"/>
</dbReference>
<evidence type="ECO:0000256" key="1">
    <source>
        <dbReference type="ARBA" id="ARBA00022741"/>
    </source>
</evidence>
<evidence type="ECO:0000259" key="6">
    <source>
        <dbReference type="PROSITE" id="PS50045"/>
    </source>
</evidence>
<dbReference type="InterPro" id="IPR002078">
    <property type="entry name" value="Sigma_54_int"/>
</dbReference>
<comment type="caution">
    <text evidence="8">The sequence shown here is derived from an EMBL/GenBank/DDBJ whole genome shotgun (WGS) entry which is preliminary data.</text>
</comment>
<dbReference type="RefSeq" id="WP_092052188.1">
    <property type="nucleotide sequence ID" value="NZ_FOJJ01000001.1"/>
</dbReference>
<dbReference type="PROSITE" id="PS50045">
    <property type="entry name" value="SIGMA54_INTERACT_4"/>
    <property type="match status" value="1"/>
</dbReference>
<dbReference type="OrthoDB" id="9814761at2"/>
<dbReference type="InterPro" id="IPR009057">
    <property type="entry name" value="Homeodomain-like_sf"/>
</dbReference>
<keyword evidence="5" id="KW-0804">Transcription</keyword>
<dbReference type="EMBL" id="VJVV01000001">
    <property type="protein sequence ID" value="TRO83643.1"/>
    <property type="molecule type" value="Genomic_DNA"/>
</dbReference>
<name>A0A550JKC7_9BACT</name>
<dbReference type="SUPFAM" id="SSF46689">
    <property type="entry name" value="Homeodomain-like"/>
    <property type="match status" value="1"/>
</dbReference>
<dbReference type="GO" id="GO:0006355">
    <property type="term" value="P:regulation of DNA-templated transcription"/>
    <property type="evidence" value="ECO:0007669"/>
    <property type="project" value="InterPro"/>
</dbReference>
<dbReference type="PANTHER" id="PTHR32071">
    <property type="entry name" value="TRANSCRIPTIONAL REGULATORY PROTEIN"/>
    <property type="match status" value="1"/>
</dbReference>
<dbReference type="InterPro" id="IPR000014">
    <property type="entry name" value="PAS"/>
</dbReference>
<dbReference type="SMART" id="SM00382">
    <property type="entry name" value="AAA"/>
    <property type="match status" value="1"/>
</dbReference>
<organism evidence="8 9">
    <name type="scientific">Trichloromonas acetexigens</name>
    <dbReference type="NCBI Taxonomy" id="38815"/>
    <lineage>
        <taxon>Bacteria</taxon>
        <taxon>Pseudomonadati</taxon>
        <taxon>Thermodesulfobacteriota</taxon>
        <taxon>Desulfuromonadia</taxon>
        <taxon>Desulfuromonadales</taxon>
        <taxon>Trichloromonadaceae</taxon>
        <taxon>Trichloromonas</taxon>
    </lineage>
</organism>
<dbReference type="CDD" id="cd00130">
    <property type="entry name" value="PAS"/>
    <property type="match status" value="1"/>
</dbReference>
<dbReference type="GO" id="GO:0043565">
    <property type="term" value="F:sequence-specific DNA binding"/>
    <property type="evidence" value="ECO:0007669"/>
    <property type="project" value="InterPro"/>
</dbReference>
<dbReference type="Gene3D" id="1.10.8.60">
    <property type="match status" value="1"/>
</dbReference>
<dbReference type="InterPro" id="IPR002197">
    <property type="entry name" value="HTH_Fis"/>
</dbReference>
<dbReference type="Pfam" id="PF08448">
    <property type="entry name" value="PAS_4"/>
    <property type="match status" value="1"/>
</dbReference>
<dbReference type="SUPFAM" id="SSF55785">
    <property type="entry name" value="PYP-like sensor domain (PAS domain)"/>
    <property type="match status" value="1"/>
</dbReference>
<dbReference type="Gene3D" id="3.40.50.300">
    <property type="entry name" value="P-loop containing nucleotide triphosphate hydrolases"/>
    <property type="match status" value="1"/>
</dbReference>
<dbReference type="NCBIfam" id="TIGR00229">
    <property type="entry name" value="sensory_box"/>
    <property type="match status" value="1"/>
</dbReference>
<dbReference type="FunFam" id="3.40.50.300:FF:000006">
    <property type="entry name" value="DNA-binding transcriptional regulator NtrC"/>
    <property type="match status" value="1"/>
</dbReference>
<dbReference type="PROSITE" id="PS00688">
    <property type="entry name" value="SIGMA54_INTERACT_3"/>
    <property type="match status" value="1"/>
</dbReference>
<dbReference type="InterPro" id="IPR013656">
    <property type="entry name" value="PAS_4"/>
</dbReference>
<dbReference type="InterPro" id="IPR025944">
    <property type="entry name" value="Sigma_54_int_dom_CS"/>
</dbReference>
<accession>A0A550JKC7</accession>
<dbReference type="InterPro" id="IPR058031">
    <property type="entry name" value="AAA_lid_NorR"/>
</dbReference>
<dbReference type="SMART" id="SM00091">
    <property type="entry name" value="PAS"/>
    <property type="match status" value="1"/>
</dbReference>
<dbReference type="PANTHER" id="PTHR32071:SF117">
    <property type="entry name" value="PTS-DEPENDENT DIHYDROXYACETONE KINASE OPERON REGULATORY PROTEIN-RELATED"/>
    <property type="match status" value="1"/>
</dbReference>
<dbReference type="InterPro" id="IPR025662">
    <property type="entry name" value="Sigma_54_int_dom_ATP-bd_1"/>
</dbReference>
<dbReference type="PROSITE" id="PS00676">
    <property type="entry name" value="SIGMA54_INTERACT_2"/>
    <property type="match status" value="1"/>
</dbReference>
<protein>
    <submittedName>
        <fullName evidence="8">PAS domain S-box protein</fullName>
    </submittedName>
</protein>
<dbReference type="Gene3D" id="3.30.450.20">
    <property type="entry name" value="PAS domain"/>
    <property type="match status" value="1"/>
</dbReference>
<evidence type="ECO:0000256" key="5">
    <source>
        <dbReference type="ARBA" id="ARBA00023163"/>
    </source>
</evidence>
<sequence>MNPTNELFQAIVNEMTEGVIFLDAEDRIAYLNPAAERIRRVSAAKFIGRPIHDLHPARTYAAVDELLNRLKEGRAASRHRVIQAQGRYFDNTYTAVRGAAGDYRGTLLVSRDITEKKDLSEENLQLKKILARPFERSALIAESPAIKAALAMVEAVAPLDSTVLLTGESGTGKELFVERIHSLSPRRSGPLINVNCAALPEHLVESELFGHVKGAFTGAVGAHPGRFLQAQGGTLFLDEVGDLPLAAQAKLLRVLQERSVQAVGGKGETPVDTRIVAATNRDLEEDVRRGRFRADLYFRLNVIPIHIPPLRRRPEDILPLAEHFLIHFARRMSKPTPRLSAEARSHLLAYDFPGNVRQLKHAMERAVALGDGDVIEIADLPREFGGTVPEPVGEVEVGDLKSALLACEERCLIAALRRHGGRRTETARALGISRKALWEKLQRFGLSEKLP</sequence>
<evidence type="ECO:0000259" key="7">
    <source>
        <dbReference type="PROSITE" id="PS50112"/>
    </source>
</evidence>
<evidence type="ECO:0000256" key="3">
    <source>
        <dbReference type="ARBA" id="ARBA00023015"/>
    </source>
</evidence>
<dbReference type="InterPro" id="IPR003593">
    <property type="entry name" value="AAA+_ATPase"/>
</dbReference>
<dbReference type="Pfam" id="PF25601">
    <property type="entry name" value="AAA_lid_14"/>
    <property type="match status" value="1"/>
</dbReference>
<dbReference type="PRINTS" id="PR01590">
    <property type="entry name" value="HTHFIS"/>
</dbReference>
<evidence type="ECO:0000256" key="4">
    <source>
        <dbReference type="ARBA" id="ARBA00023125"/>
    </source>
</evidence>
<keyword evidence="1" id="KW-0547">Nucleotide-binding</keyword>
<gene>
    <name evidence="8" type="ORF">FL622_00225</name>
</gene>
<reference evidence="8 9" key="1">
    <citation type="submission" date="2019-07" db="EMBL/GenBank/DDBJ databases">
        <title>Insights of Desulfuromonas acetexigens electromicrobiology.</title>
        <authorList>
            <person name="Katuri K."/>
            <person name="Sapireddy V."/>
            <person name="Shaw D.R."/>
            <person name="Saikaly P."/>
        </authorList>
    </citation>
    <scope>NUCLEOTIDE SEQUENCE [LARGE SCALE GENOMIC DNA]</scope>
    <source>
        <strain evidence="8 9">2873</strain>
    </source>
</reference>
<dbReference type="GO" id="GO:0005524">
    <property type="term" value="F:ATP binding"/>
    <property type="evidence" value="ECO:0007669"/>
    <property type="project" value="UniProtKB-KW"/>
</dbReference>
<keyword evidence="4" id="KW-0238">DNA-binding</keyword>
<evidence type="ECO:0000313" key="9">
    <source>
        <dbReference type="Proteomes" id="UP000317155"/>
    </source>
</evidence>
<dbReference type="InterPro" id="IPR025943">
    <property type="entry name" value="Sigma_54_int_dom_ATP-bd_2"/>
</dbReference>
<dbReference type="AlphaFoldDB" id="A0A550JKC7"/>
<dbReference type="InterPro" id="IPR027417">
    <property type="entry name" value="P-loop_NTPase"/>
</dbReference>
<proteinExistence type="predicted"/>
<dbReference type="Pfam" id="PF02954">
    <property type="entry name" value="HTH_8"/>
    <property type="match status" value="1"/>
</dbReference>
<keyword evidence="3" id="KW-0805">Transcription regulation</keyword>
<evidence type="ECO:0000313" key="8">
    <source>
        <dbReference type="EMBL" id="TRO83643.1"/>
    </source>
</evidence>
<keyword evidence="2" id="KW-0067">ATP-binding</keyword>
<dbReference type="CDD" id="cd00009">
    <property type="entry name" value="AAA"/>
    <property type="match status" value="1"/>
</dbReference>
<dbReference type="InterPro" id="IPR035965">
    <property type="entry name" value="PAS-like_dom_sf"/>
</dbReference>
<feature type="domain" description="PAS" evidence="7">
    <location>
        <begin position="4"/>
        <end position="74"/>
    </location>
</feature>
<evidence type="ECO:0000256" key="2">
    <source>
        <dbReference type="ARBA" id="ARBA00022840"/>
    </source>
</evidence>
<dbReference type="PROSITE" id="PS50112">
    <property type="entry name" value="PAS"/>
    <property type="match status" value="1"/>
</dbReference>
<keyword evidence="9" id="KW-1185">Reference proteome</keyword>
<dbReference type="Proteomes" id="UP000317155">
    <property type="component" value="Unassembled WGS sequence"/>
</dbReference>
<dbReference type="PROSITE" id="PS00675">
    <property type="entry name" value="SIGMA54_INTERACT_1"/>
    <property type="match status" value="1"/>
</dbReference>
<feature type="domain" description="Sigma-54 factor interaction" evidence="6">
    <location>
        <begin position="139"/>
        <end position="368"/>
    </location>
</feature>
<dbReference type="SUPFAM" id="SSF52540">
    <property type="entry name" value="P-loop containing nucleoside triphosphate hydrolases"/>
    <property type="match status" value="1"/>
</dbReference>